<dbReference type="InterPro" id="IPR001563">
    <property type="entry name" value="Peptidase_S10"/>
</dbReference>
<feature type="region of interest" description="Disordered" evidence="2">
    <location>
        <begin position="1"/>
        <end position="36"/>
    </location>
</feature>
<evidence type="ECO:0000256" key="1">
    <source>
        <dbReference type="ARBA" id="ARBA00009431"/>
    </source>
</evidence>
<comment type="caution">
    <text evidence="3">The sequence shown here is derived from an EMBL/GenBank/DDBJ whole genome shotgun (WGS) entry which is preliminary data.</text>
</comment>
<evidence type="ECO:0000313" key="3">
    <source>
        <dbReference type="EMBL" id="KAF3587894.1"/>
    </source>
</evidence>
<feature type="compositionally biased region" description="Polar residues" evidence="2">
    <location>
        <begin position="20"/>
        <end position="36"/>
    </location>
</feature>
<feature type="compositionally biased region" description="Basic and acidic residues" evidence="2">
    <location>
        <begin position="1"/>
        <end position="16"/>
    </location>
</feature>
<dbReference type="InterPro" id="IPR029058">
    <property type="entry name" value="AB_hydrolase_fold"/>
</dbReference>
<dbReference type="GO" id="GO:0004185">
    <property type="term" value="F:serine-type carboxypeptidase activity"/>
    <property type="evidence" value="ECO:0007669"/>
    <property type="project" value="InterPro"/>
</dbReference>
<proteinExistence type="inferred from homology"/>
<evidence type="ECO:0000256" key="2">
    <source>
        <dbReference type="SAM" id="MobiDB-lite"/>
    </source>
</evidence>
<evidence type="ECO:0000313" key="4">
    <source>
        <dbReference type="Proteomes" id="UP000712600"/>
    </source>
</evidence>
<dbReference type="PANTHER" id="PTHR11802">
    <property type="entry name" value="SERINE PROTEASE FAMILY S10 SERINE CARBOXYPEPTIDASE"/>
    <property type="match status" value="1"/>
</dbReference>
<gene>
    <name evidence="3" type="ORF">F2Q69_00032039</name>
</gene>
<name>A0A8S9S7L1_BRACR</name>
<dbReference type="Pfam" id="PF00450">
    <property type="entry name" value="Peptidase_S10"/>
    <property type="match status" value="3"/>
</dbReference>
<dbReference type="SUPFAM" id="SSF53474">
    <property type="entry name" value="alpha/beta-Hydrolases"/>
    <property type="match status" value="2"/>
</dbReference>
<protein>
    <submittedName>
        <fullName evidence="3">Uncharacterized protein</fullName>
    </submittedName>
</protein>
<sequence length="425" mass="47736">METERTMKTRHCDLRHATNRRSQVTRQQNEQQPANCDQVSGRIAGRIGQGSILLKCEIISSTCGHADMDLWTYAYVLFEYPGEDPSVGCTSHPEVRYIGVGEEEQVQLFYYFIKYEGNPEEDPILLWLSGGPGCSSISGLLYENGQGSILLKCEIISSTCGHADMDLWTYAYVLFEYPGEDPSVGCTSHPEVRYIGVGEEEQVQLFYYFIKYEGNPEEDPILLWLSGGPGCSSISGLLYENDFEYNSLDQPVGTGFSYSTTHKLASKPSDSGEAKCIHEFLHKVLLKKLTWGVEINDDTPESKPSLEELDALEVKLASLSSLGFIHSHVTKGSIGFQHLSNNGIHCHPRRLTGGASSKRVRHNSPTQLELVESYQFAVENLGTHLNPRLQILPRQFRSRALCCRENKGRLQRPKTLFIYFILCCL</sequence>
<dbReference type="Gene3D" id="3.40.50.1820">
    <property type="entry name" value="alpha/beta hydrolase"/>
    <property type="match status" value="2"/>
</dbReference>
<dbReference type="GO" id="GO:0016747">
    <property type="term" value="F:acyltransferase activity, transferring groups other than amino-acyl groups"/>
    <property type="evidence" value="ECO:0007669"/>
    <property type="project" value="TreeGrafter"/>
</dbReference>
<reference evidence="3" key="1">
    <citation type="submission" date="2019-12" db="EMBL/GenBank/DDBJ databases">
        <title>Genome sequencing and annotation of Brassica cretica.</title>
        <authorList>
            <person name="Studholme D.J."/>
            <person name="Sarris P."/>
        </authorList>
    </citation>
    <scope>NUCLEOTIDE SEQUENCE</scope>
    <source>
        <strain evidence="3">PFS-109/04</strain>
        <tissue evidence="3">Leaf</tissue>
    </source>
</reference>
<dbReference type="EMBL" id="QGKX02000088">
    <property type="protein sequence ID" value="KAF3587894.1"/>
    <property type="molecule type" value="Genomic_DNA"/>
</dbReference>
<dbReference type="GO" id="GO:0019748">
    <property type="term" value="P:secondary metabolic process"/>
    <property type="evidence" value="ECO:0007669"/>
    <property type="project" value="TreeGrafter"/>
</dbReference>
<comment type="similarity">
    <text evidence="1">Belongs to the peptidase S10 family.</text>
</comment>
<organism evidence="3 4">
    <name type="scientific">Brassica cretica</name>
    <name type="common">Mustard</name>
    <dbReference type="NCBI Taxonomy" id="69181"/>
    <lineage>
        <taxon>Eukaryota</taxon>
        <taxon>Viridiplantae</taxon>
        <taxon>Streptophyta</taxon>
        <taxon>Embryophyta</taxon>
        <taxon>Tracheophyta</taxon>
        <taxon>Spermatophyta</taxon>
        <taxon>Magnoliopsida</taxon>
        <taxon>eudicotyledons</taxon>
        <taxon>Gunneridae</taxon>
        <taxon>Pentapetalae</taxon>
        <taxon>rosids</taxon>
        <taxon>malvids</taxon>
        <taxon>Brassicales</taxon>
        <taxon>Brassicaceae</taxon>
        <taxon>Brassiceae</taxon>
        <taxon>Brassica</taxon>
    </lineage>
</organism>
<accession>A0A8S9S7L1</accession>
<dbReference type="AlphaFoldDB" id="A0A8S9S7L1"/>
<dbReference type="Proteomes" id="UP000712600">
    <property type="component" value="Unassembled WGS sequence"/>
</dbReference>
<dbReference type="GO" id="GO:0006508">
    <property type="term" value="P:proteolysis"/>
    <property type="evidence" value="ECO:0007669"/>
    <property type="project" value="InterPro"/>
</dbReference>
<dbReference type="PANTHER" id="PTHR11802:SF505">
    <property type="entry name" value="SERINE CARBOXYPEPTIDASE-LIKE 7"/>
    <property type="match status" value="1"/>
</dbReference>